<evidence type="ECO:0000256" key="3">
    <source>
        <dbReference type="ARBA" id="ARBA00022741"/>
    </source>
</evidence>
<dbReference type="GO" id="GO:0005524">
    <property type="term" value="F:ATP binding"/>
    <property type="evidence" value="ECO:0007669"/>
    <property type="project" value="UniProtKB-KW"/>
</dbReference>
<dbReference type="InterPro" id="IPR027417">
    <property type="entry name" value="P-loop_NTPase"/>
</dbReference>
<dbReference type="OrthoDB" id="9804819at2"/>
<dbReference type="Gene3D" id="3.40.50.300">
    <property type="entry name" value="P-loop containing nucleotide triphosphate hydrolases"/>
    <property type="match status" value="1"/>
</dbReference>
<reference evidence="6 9" key="2">
    <citation type="submission" date="2019-07" db="EMBL/GenBank/DDBJ databases">
        <title>Draft genome sequences of 15 bacterial species constituting the stable defined intestinal microbiota of the GM15 gnotobiotic mouse model.</title>
        <authorList>
            <person name="Elie C."/>
            <person name="Mathieu A."/>
            <person name="Saliou A."/>
            <person name="Darnaud M."/>
            <person name="Leulier F."/>
            <person name="Tamellini A."/>
        </authorList>
    </citation>
    <scope>NUCLEOTIDE SEQUENCE [LARGE SCALE GENOMIC DNA]</scope>
    <source>
        <strain evidence="9">ASF 502</strain>
        <strain evidence="6">MD300</strain>
    </source>
</reference>
<dbReference type="CDD" id="cd03230">
    <property type="entry name" value="ABC_DR_subfamily_A"/>
    <property type="match status" value="1"/>
</dbReference>
<dbReference type="EMBL" id="RHJS01000002">
    <property type="protein sequence ID" value="RRK34359.1"/>
    <property type="molecule type" value="Genomic_DNA"/>
</dbReference>
<evidence type="ECO:0000313" key="6">
    <source>
        <dbReference type="EMBL" id="NDO72010.1"/>
    </source>
</evidence>
<dbReference type="AlphaFoldDB" id="N2A6I7"/>
<organism evidence="7 8">
    <name type="scientific">Schaedlerella arabinosiphila</name>
    <dbReference type="NCBI Taxonomy" id="2044587"/>
    <lineage>
        <taxon>Bacteria</taxon>
        <taxon>Bacillati</taxon>
        <taxon>Bacillota</taxon>
        <taxon>Clostridia</taxon>
        <taxon>Lachnospirales</taxon>
        <taxon>Lachnospiraceae</taxon>
        <taxon>Schaedlerella</taxon>
    </lineage>
</organism>
<dbReference type="Proteomes" id="UP000474104">
    <property type="component" value="Unassembled WGS sequence"/>
</dbReference>
<dbReference type="Proteomes" id="UP000274920">
    <property type="component" value="Unassembled WGS sequence"/>
</dbReference>
<evidence type="ECO:0000259" key="5">
    <source>
        <dbReference type="PROSITE" id="PS50893"/>
    </source>
</evidence>
<accession>N2A6I7</accession>
<keyword evidence="2" id="KW-0813">Transport</keyword>
<keyword evidence="3" id="KW-0547">Nucleotide-binding</keyword>
<proteinExistence type="inferred from homology"/>
<keyword evidence="8" id="KW-1185">Reference proteome</keyword>
<dbReference type="HOGENOM" id="CLU_000604_1_2_9"/>
<dbReference type="PROSITE" id="PS50893">
    <property type="entry name" value="ABC_TRANSPORTER_2"/>
    <property type="match status" value="1"/>
</dbReference>
<feature type="domain" description="ABC transporter" evidence="5">
    <location>
        <begin position="2"/>
        <end position="218"/>
    </location>
</feature>
<dbReference type="RefSeq" id="WP_004081908.1">
    <property type="nucleotide sequence ID" value="NZ_RHJS01000002.1"/>
</dbReference>
<dbReference type="Pfam" id="PF00005">
    <property type="entry name" value="ABC_tran"/>
    <property type="match status" value="1"/>
</dbReference>
<reference evidence="7" key="1">
    <citation type="submission" date="2018-10" db="EMBL/GenBank/DDBJ databases">
        <title>Schaedlerella arabinophila gen. nov. sp. nov., isolated from the mouse intestinal tract and comparative analysis with the genome of the closely related altered Schaedler flora strain ASF502.</title>
        <authorList>
            <person name="Miyake S."/>
            <person name="Soh M."/>
            <person name="Seedorf H."/>
        </authorList>
    </citation>
    <scope>NUCLEOTIDE SEQUENCE [LARGE SCALE GENOMIC DNA]</scope>
    <source>
        <strain evidence="7">DSM 106076</strain>
    </source>
</reference>
<dbReference type="InterPro" id="IPR050763">
    <property type="entry name" value="ABC_transporter_ATP-binding"/>
</dbReference>
<keyword evidence="4 7" id="KW-0067">ATP-binding</keyword>
<dbReference type="GO" id="GO:0016887">
    <property type="term" value="F:ATP hydrolysis activity"/>
    <property type="evidence" value="ECO:0007669"/>
    <property type="project" value="InterPro"/>
</dbReference>
<evidence type="ECO:0000313" key="8">
    <source>
        <dbReference type="Proteomes" id="UP000274920"/>
    </source>
</evidence>
<accession>A0A426DNI3</accession>
<dbReference type="InterPro" id="IPR003593">
    <property type="entry name" value="AAA+_ATPase"/>
</dbReference>
<dbReference type="InterPro" id="IPR017871">
    <property type="entry name" value="ABC_transporter-like_CS"/>
</dbReference>
<dbReference type="eggNOG" id="COG1131">
    <property type="taxonomic scope" value="Bacteria"/>
</dbReference>
<sequence length="220" mass="25048">MLEVSNIKKSYGRKTVLEHISFHAESGECVAIVGRNGCGKTTLMQILAGVIRPNEGELRYFGKDPLSKKKYFHKLCGYVPQELPLMEELSVKDNLRLWGVGTRKEDQELIREFQLEELMRVTVAKLSGGMKRRLSIACALAEWPAILFMDEPSTALDLYYKESIGNWIKTYCGMNGIVVMATHDEKEILSCDRCLLMKEGKLCELSKEEMNIDFIKEMLA</sequence>
<dbReference type="STRING" id="2044587.C824_03597"/>
<evidence type="ECO:0000256" key="4">
    <source>
        <dbReference type="ARBA" id="ARBA00022840"/>
    </source>
</evidence>
<dbReference type="EMBL" id="VIRB01000149">
    <property type="protein sequence ID" value="NDO72010.1"/>
    <property type="molecule type" value="Genomic_DNA"/>
</dbReference>
<protein>
    <submittedName>
        <fullName evidence="7">ABC transporter ATP-binding protein</fullName>
    </submittedName>
</protein>
<evidence type="ECO:0000313" key="7">
    <source>
        <dbReference type="EMBL" id="RRK34359.1"/>
    </source>
</evidence>
<dbReference type="SMART" id="SM00382">
    <property type="entry name" value="AAA"/>
    <property type="match status" value="1"/>
</dbReference>
<dbReference type="InterPro" id="IPR003439">
    <property type="entry name" value="ABC_transporter-like_ATP-bd"/>
</dbReference>
<dbReference type="SUPFAM" id="SSF52540">
    <property type="entry name" value="P-loop containing nucleoside triphosphate hydrolases"/>
    <property type="match status" value="1"/>
</dbReference>
<gene>
    <name evidence="7" type="ORF">EBB54_25770</name>
    <name evidence="6" type="ORF">FMM80_26525</name>
</gene>
<name>N2A6I7_9FIRM</name>
<comment type="similarity">
    <text evidence="1">Belongs to the ABC transporter superfamily.</text>
</comment>
<dbReference type="PANTHER" id="PTHR42711:SF5">
    <property type="entry name" value="ABC TRANSPORTER ATP-BINDING PROTEIN NATA"/>
    <property type="match status" value="1"/>
</dbReference>
<evidence type="ECO:0000256" key="1">
    <source>
        <dbReference type="ARBA" id="ARBA00005417"/>
    </source>
</evidence>
<dbReference type="PANTHER" id="PTHR42711">
    <property type="entry name" value="ABC TRANSPORTER ATP-BINDING PROTEIN"/>
    <property type="match status" value="1"/>
</dbReference>
<evidence type="ECO:0000256" key="2">
    <source>
        <dbReference type="ARBA" id="ARBA00022448"/>
    </source>
</evidence>
<dbReference type="PROSITE" id="PS00211">
    <property type="entry name" value="ABC_TRANSPORTER_1"/>
    <property type="match status" value="1"/>
</dbReference>
<evidence type="ECO:0000313" key="9">
    <source>
        <dbReference type="Proteomes" id="UP000474104"/>
    </source>
</evidence>
<comment type="caution">
    <text evidence="7">The sequence shown here is derived from an EMBL/GenBank/DDBJ whole genome shotgun (WGS) entry which is preliminary data.</text>
</comment>